<comment type="function">
    <text evidence="9">This protein specifically catalyzes the removal of signal peptides from prolipoproteins.</text>
</comment>
<dbReference type="Proteomes" id="UP000231436">
    <property type="component" value="Unassembled WGS sequence"/>
</dbReference>
<comment type="caution">
    <text evidence="11">The sequence shown here is derived from an EMBL/GenBank/DDBJ whole genome shotgun (WGS) entry which is preliminary data.</text>
</comment>
<evidence type="ECO:0000256" key="5">
    <source>
        <dbReference type="ARBA" id="ARBA00022750"/>
    </source>
</evidence>
<keyword evidence="7 9" id="KW-1133">Transmembrane helix</keyword>
<evidence type="ECO:0000256" key="3">
    <source>
        <dbReference type="ARBA" id="ARBA00022670"/>
    </source>
</evidence>
<keyword evidence="8 9" id="KW-0472">Membrane</keyword>
<dbReference type="HAMAP" id="MF_00161">
    <property type="entry name" value="LspA"/>
    <property type="match status" value="1"/>
</dbReference>
<comment type="pathway">
    <text evidence="9">Protein modification; lipoprotein biosynthesis (signal peptide cleavage).</text>
</comment>
<feature type="active site" evidence="9">
    <location>
        <position position="117"/>
    </location>
</feature>
<evidence type="ECO:0000256" key="9">
    <source>
        <dbReference type="HAMAP-Rule" id="MF_00161"/>
    </source>
</evidence>
<keyword evidence="6 9" id="KW-0378">Hydrolase</keyword>
<gene>
    <name evidence="9" type="primary">lspA</name>
    <name evidence="11" type="ORF">COV05_02365</name>
</gene>
<evidence type="ECO:0000256" key="10">
    <source>
        <dbReference type="RuleBase" id="RU004181"/>
    </source>
</evidence>
<keyword evidence="5 9" id="KW-0064">Aspartyl protease</keyword>
<feature type="active site" evidence="9">
    <location>
        <position position="131"/>
    </location>
</feature>
<feature type="transmembrane region" description="Helical" evidence="9">
    <location>
        <begin position="7"/>
        <end position="25"/>
    </location>
</feature>
<comment type="similarity">
    <text evidence="1 9 10">Belongs to the peptidase A8 family.</text>
</comment>
<dbReference type="GO" id="GO:0005886">
    <property type="term" value="C:plasma membrane"/>
    <property type="evidence" value="ECO:0007669"/>
    <property type="project" value="UniProtKB-SubCell"/>
</dbReference>
<dbReference type="GO" id="GO:0004190">
    <property type="term" value="F:aspartic-type endopeptidase activity"/>
    <property type="evidence" value="ECO:0007669"/>
    <property type="project" value="UniProtKB-UniRule"/>
</dbReference>
<dbReference type="InterPro" id="IPR001872">
    <property type="entry name" value="Peptidase_A8"/>
</dbReference>
<feature type="transmembrane region" description="Helical" evidence="9">
    <location>
        <begin position="119"/>
        <end position="143"/>
    </location>
</feature>
<evidence type="ECO:0000256" key="7">
    <source>
        <dbReference type="ARBA" id="ARBA00022989"/>
    </source>
</evidence>
<reference evidence="12" key="1">
    <citation type="submission" date="2017-09" db="EMBL/GenBank/DDBJ databases">
        <title>Depth-based differentiation of microbial function through sediment-hosted aquifers and enrichment of novel symbionts in the deep terrestrial subsurface.</title>
        <authorList>
            <person name="Probst A.J."/>
            <person name="Ladd B."/>
            <person name="Jarett J.K."/>
            <person name="Geller-Mcgrath D.E."/>
            <person name="Sieber C.M.K."/>
            <person name="Emerson J.B."/>
            <person name="Anantharaman K."/>
            <person name="Thomas B.C."/>
            <person name="Malmstrom R."/>
            <person name="Stieglmeier M."/>
            <person name="Klingl A."/>
            <person name="Woyke T."/>
            <person name="Ryan C.M."/>
            <person name="Banfield J.F."/>
        </authorList>
    </citation>
    <scope>NUCLEOTIDE SEQUENCE [LARGE SCALE GENOMIC DNA]</scope>
</reference>
<comment type="catalytic activity">
    <reaction evidence="9">
        <text>Release of signal peptides from bacterial membrane prolipoproteins. Hydrolyzes -Xaa-Yaa-Zaa-|-(S,diacylglyceryl)Cys-, in which Xaa is hydrophobic (preferably Leu), and Yaa (Ala or Ser) and Zaa (Gly or Ala) have small, neutral side chains.</text>
        <dbReference type="EC" id="3.4.23.36"/>
    </reaction>
</comment>
<organism evidence="11 12">
    <name type="scientific">Candidatus Uhrbacteria bacterium CG10_big_fil_rev_8_21_14_0_10_48_16</name>
    <dbReference type="NCBI Taxonomy" id="1975038"/>
    <lineage>
        <taxon>Bacteria</taxon>
        <taxon>Candidatus Uhriibacteriota</taxon>
    </lineage>
</organism>
<dbReference type="EMBL" id="PFEU01000009">
    <property type="protein sequence ID" value="PJE76845.1"/>
    <property type="molecule type" value="Genomic_DNA"/>
</dbReference>
<feature type="transmembrane region" description="Helical" evidence="9">
    <location>
        <begin position="61"/>
        <end position="82"/>
    </location>
</feature>
<keyword evidence="2 9" id="KW-1003">Cell membrane</keyword>
<sequence length="161" mass="18204">MSIRSLNIYWYLIPVAFVVVLDEWLKYLSLQRLPGEGSLVDPGPIAFAIHKNWGVAFDFPFRLEFIILFSIAIGIGLINIAYKNRFRHPGISFTASVIILGALGNLYDRIVYGFTVDYMILFARLAINLSDIVIVSGVVLLLLSSRRTKAHKRIHPDEPID</sequence>
<proteinExistence type="inferred from homology"/>
<dbReference type="UniPathway" id="UPA00665"/>
<dbReference type="AlphaFoldDB" id="A0A2M8LHE4"/>
<name>A0A2M8LHE4_9BACT</name>
<protein>
    <recommendedName>
        <fullName evidence="9">Lipoprotein signal peptidase</fullName>
        <ecNumber evidence="9">3.4.23.36</ecNumber>
    </recommendedName>
    <alternativeName>
        <fullName evidence="9">Prolipoprotein signal peptidase</fullName>
    </alternativeName>
    <alternativeName>
        <fullName evidence="9">Signal peptidase II</fullName>
        <shortName evidence="9">SPase II</shortName>
    </alternativeName>
</protein>
<evidence type="ECO:0000256" key="2">
    <source>
        <dbReference type="ARBA" id="ARBA00022475"/>
    </source>
</evidence>
<dbReference type="GO" id="GO:0006508">
    <property type="term" value="P:proteolysis"/>
    <property type="evidence" value="ECO:0007669"/>
    <property type="project" value="UniProtKB-KW"/>
</dbReference>
<evidence type="ECO:0000256" key="1">
    <source>
        <dbReference type="ARBA" id="ARBA00006139"/>
    </source>
</evidence>
<evidence type="ECO:0000313" key="11">
    <source>
        <dbReference type="EMBL" id="PJE76845.1"/>
    </source>
</evidence>
<accession>A0A2M8LHE4</accession>
<comment type="subcellular location">
    <subcellularLocation>
        <location evidence="9">Cell membrane</location>
        <topology evidence="9">Multi-pass membrane protein</topology>
    </subcellularLocation>
</comment>
<keyword evidence="3 9" id="KW-0645">Protease</keyword>
<dbReference type="EC" id="3.4.23.36" evidence="9"/>
<dbReference type="PANTHER" id="PTHR33695:SF1">
    <property type="entry name" value="LIPOPROTEIN SIGNAL PEPTIDASE"/>
    <property type="match status" value="1"/>
</dbReference>
<dbReference type="PRINTS" id="PR00781">
    <property type="entry name" value="LIPOSIGPTASE"/>
</dbReference>
<dbReference type="Pfam" id="PF01252">
    <property type="entry name" value="Peptidase_A8"/>
    <property type="match status" value="1"/>
</dbReference>
<evidence type="ECO:0000256" key="4">
    <source>
        <dbReference type="ARBA" id="ARBA00022692"/>
    </source>
</evidence>
<evidence type="ECO:0000313" key="12">
    <source>
        <dbReference type="Proteomes" id="UP000231436"/>
    </source>
</evidence>
<evidence type="ECO:0000256" key="8">
    <source>
        <dbReference type="ARBA" id="ARBA00023136"/>
    </source>
</evidence>
<keyword evidence="4 9" id="KW-0812">Transmembrane</keyword>
<dbReference type="PANTHER" id="PTHR33695">
    <property type="entry name" value="LIPOPROTEIN SIGNAL PEPTIDASE"/>
    <property type="match status" value="1"/>
</dbReference>
<feature type="transmembrane region" description="Helical" evidence="9">
    <location>
        <begin position="89"/>
        <end position="107"/>
    </location>
</feature>
<evidence type="ECO:0000256" key="6">
    <source>
        <dbReference type="ARBA" id="ARBA00022801"/>
    </source>
</evidence>